<dbReference type="GO" id="GO:0006887">
    <property type="term" value="P:exocytosis"/>
    <property type="evidence" value="ECO:0007669"/>
    <property type="project" value="UniProtKB-KW"/>
</dbReference>
<dbReference type="GO" id="GO:0000145">
    <property type="term" value="C:exocyst"/>
    <property type="evidence" value="ECO:0007669"/>
    <property type="project" value="InterPro"/>
</dbReference>
<dbReference type="InterPro" id="IPR048628">
    <property type="entry name" value="Sec3_C"/>
</dbReference>
<sequence>MTGQEKEKNFEKSQGRIKKLEMKRVRWKKQSMHAVSKAVPYTFVTEKQKRLAEMRERMVEQTSLMNVEEMLTDFNWKESGNAAALEKRLLGELQALEAANVHAIIESDERVTTVVGHIERALEELESMENWLLLYAAELNSMGDDIHQIEWQNRGLQVQTANQRSLVTELQELLASVRVSDGVLQTLRNTPMDNVQDIERVQNAAADLQRVLKVKLGDGLQTMKAVQERVEEYNMYSNTFTARVHEHLRQSIDSQTGILYETRSRSAPMTTRKNNYVIIPAYDSLEDSLFKYQGLALWMKEMDPRRYNELQMMYAQGLTRTCKRDIKEVMDSTRTYFANVRNRSMDELDFLFRADDSRPVRALGYSSGLRSEESRANRYRNMLRGSVEGVIGSGSSNRDSIDEDERMASDAFSHMMGQVVSLVVREQNFLRDLFQLSHDAPKTFQERGPVLSVAPEKDTLYLRRDKIKDVKTSKRVLDLLDAIFDGLQAELLGFVEYGNKADPTQGLSMLVAMDTQCESCEGSDQEFAITMLDFLRDRLEKMFEKFIEQQLRAIEETKITSKKRSGILPFIRVFPLFAVRLEAAGVGAEPNSKVRALINSAYERVVNGMVSSLDAIARESDAGGDDKEQLNAHIMTIENMHHFYHELRAHKIAVLDRWVKHAKNQYETSLNSYIKVVIRRPLGRLLEFFEGVETMMKTSTAEEVSFHMNFNKAQLRKVIALYPAKEIKKSLEQLYKRVDKHFSEEEGLLQVVWRGIQEEFIRQHEKMEDLIRQCYPDANVSLEFTIQDLLAMMSELARKVNV</sequence>
<dbReference type="PANTHER" id="PTHR16092">
    <property type="entry name" value="SEC3/SYNTAXIN-RELATED"/>
    <property type="match status" value="1"/>
</dbReference>
<dbReference type="OrthoDB" id="27109at2759"/>
<feature type="domain" description="Exocyst complex component Sec3 coiled-coil" evidence="5">
    <location>
        <begin position="84"/>
        <end position="212"/>
    </location>
</feature>
<keyword evidence="4" id="KW-0175">Coiled coil</keyword>
<keyword evidence="3" id="KW-0268">Exocytosis</keyword>
<organism evidence="7 8">
    <name type="scientific">Mortierella isabellina</name>
    <name type="common">Filamentous fungus</name>
    <name type="synonym">Umbelopsis isabellina</name>
    <dbReference type="NCBI Taxonomy" id="91625"/>
    <lineage>
        <taxon>Eukaryota</taxon>
        <taxon>Fungi</taxon>
        <taxon>Fungi incertae sedis</taxon>
        <taxon>Mucoromycota</taxon>
        <taxon>Mucoromycotina</taxon>
        <taxon>Umbelopsidomycetes</taxon>
        <taxon>Umbelopsidales</taxon>
        <taxon>Umbelopsidaceae</taxon>
        <taxon>Umbelopsis</taxon>
    </lineage>
</organism>
<dbReference type="PANTHER" id="PTHR16092:SF14">
    <property type="entry name" value="EXOCYST COMPLEX COMPONENT 1 ISOFORM X1"/>
    <property type="match status" value="1"/>
</dbReference>
<evidence type="ECO:0000259" key="5">
    <source>
        <dbReference type="Pfam" id="PF09763"/>
    </source>
</evidence>
<gene>
    <name evidence="7" type="ORF">INT43_002491</name>
</gene>
<evidence type="ECO:0008006" key="9">
    <source>
        <dbReference type="Google" id="ProtNLM"/>
    </source>
</evidence>
<evidence type="ECO:0000256" key="4">
    <source>
        <dbReference type="ARBA" id="ARBA00023054"/>
    </source>
</evidence>
<evidence type="ECO:0000259" key="6">
    <source>
        <dbReference type="Pfam" id="PF20654"/>
    </source>
</evidence>
<dbReference type="GO" id="GO:0005546">
    <property type="term" value="F:phosphatidylinositol-4,5-bisphosphate binding"/>
    <property type="evidence" value="ECO:0007669"/>
    <property type="project" value="TreeGrafter"/>
</dbReference>
<dbReference type="EMBL" id="JAEPQZ010000001">
    <property type="protein sequence ID" value="KAG2186053.1"/>
    <property type="molecule type" value="Genomic_DNA"/>
</dbReference>
<accession>A0A8H7UNB1</accession>
<keyword evidence="2" id="KW-0813">Transport</keyword>
<dbReference type="InterPro" id="IPR019160">
    <property type="entry name" value="Sec3_CC"/>
</dbReference>
<dbReference type="GO" id="GO:0006893">
    <property type="term" value="P:Golgi to plasma membrane transport"/>
    <property type="evidence" value="ECO:0007669"/>
    <property type="project" value="TreeGrafter"/>
</dbReference>
<evidence type="ECO:0000256" key="1">
    <source>
        <dbReference type="ARBA" id="ARBA00006518"/>
    </source>
</evidence>
<reference evidence="7" key="1">
    <citation type="submission" date="2020-12" db="EMBL/GenBank/DDBJ databases">
        <title>Metabolic potential, ecology and presence of endohyphal bacteria is reflected in genomic diversity of Mucoromycotina.</title>
        <authorList>
            <person name="Muszewska A."/>
            <person name="Okrasinska A."/>
            <person name="Steczkiewicz K."/>
            <person name="Drgas O."/>
            <person name="Orlowska M."/>
            <person name="Perlinska-Lenart U."/>
            <person name="Aleksandrzak-Piekarczyk T."/>
            <person name="Szatraj K."/>
            <person name="Zielenkiewicz U."/>
            <person name="Pilsyk S."/>
            <person name="Malc E."/>
            <person name="Mieczkowski P."/>
            <person name="Kruszewska J.S."/>
            <person name="Biernat P."/>
            <person name="Pawlowska J."/>
        </authorList>
    </citation>
    <scope>NUCLEOTIDE SEQUENCE</scope>
    <source>
        <strain evidence="7">WA0000067209</strain>
    </source>
</reference>
<name>A0A8H7UNB1_MORIS</name>
<dbReference type="Pfam" id="PF09763">
    <property type="entry name" value="Sec3_CC"/>
    <property type="match status" value="1"/>
</dbReference>
<evidence type="ECO:0000256" key="2">
    <source>
        <dbReference type="ARBA" id="ARBA00022448"/>
    </source>
</evidence>
<comment type="similarity">
    <text evidence="1">Belongs to the SEC3 family.</text>
</comment>
<dbReference type="GO" id="GO:0005886">
    <property type="term" value="C:plasma membrane"/>
    <property type="evidence" value="ECO:0007669"/>
    <property type="project" value="TreeGrafter"/>
</dbReference>
<dbReference type="AlphaFoldDB" id="A0A8H7UNB1"/>
<dbReference type="Pfam" id="PF20654">
    <property type="entry name" value="Sec3_C-term"/>
    <property type="match status" value="1"/>
</dbReference>
<comment type="caution">
    <text evidence="7">The sequence shown here is derived from an EMBL/GenBank/DDBJ whole genome shotgun (WGS) entry which is preliminary data.</text>
</comment>
<protein>
    <recommendedName>
        <fullName evidence="9">Exocyst complex component Sec3 C-terminal domain-containing protein</fullName>
    </recommendedName>
</protein>
<dbReference type="Proteomes" id="UP000654370">
    <property type="component" value="Unassembled WGS sequence"/>
</dbReference>
<evidence type="ECO:0000256" key="3">
    <source>
        <dbReference type="ARBA" id="ARBA00022483"/>
    </source>
</evidence>
<keyword evidence="8" id="KW-1185">Reference proteome</keyword>
<evidence type="ECO:0000313" key="7">
    <source>
        <dbReference type="EMBL" id="KAG2186053.1"/>
    </source>
</evidence>
<evidence type="ECO:0000313" key="8">
    <source>
        <dbReference type="Proteomes" id="UP000654370"/>
    </source>
</evidence>
<feature type="domain" description="Exocyst complex component Sec3 C-terminal" evidence="6">
    <location>
        <begin position="469"/>
        <end position="777"/>
    </location>
</feature>
<proteinExistence type="inferred from homology"/>